<dbReference type="Pfam" id="PF07690">
    <property type="entry name" value="MFS_1"/>
    <property type="match status" value="1"/>
</dbReference>
<dbReference type="PANTHER" id="PTHR42718:SF9">
    <property type="entry name" value="MAJOR FACILITATOR SUPERFAMILY MULTIDRUG TRANSPORTER MFSC"/>
    <property type="match status" value="1"/>
</dbReference>
<dbReference type="EMBL" id="BAABDE010000050">
    <property type="protein sequence ID" value="GAA3846313.1"/>
    <property type="molecule type" value="Genomic_DNA"/>
</dbReference>
<dbReference type="InterPro" id="IPR036259">
    <property type="entry name" value="MFS_trans_sf"/>
</dbReference>
<evidence type="ECO:0000313" key="10">
    <source>
        <dbReference type="Proteomes" id="UP001501009"/>
    </source>
</evidence>
<feature type="transmembrane region" description="Helical" evidence="7">
    <location>
        <begin position="47"/>
        <end position="66"/>
    </location>
</feature>
<keyword evidence="3 7" id="KW-0812">Transmembrane</keyword>
<evidence type="ECO:0000256" key="7">
    <source>
        <dbReference type="SAM" id="Phobius"/>
    </source>
</evidence>
<evidence type="ECO:0000313" key="9">
    <source>
        <dbReference type="EMBL" id="GAA3846313.1"/>
    </source>
</evidence>
<sequence length="118" mass="12450">MPRPRGGRPTSVLAVCCLSVLLVSLDTTVLNVALPAVQRDLGSSVSGLQWTLDAYTIVLASLLTAAGSTADRIGRRRVFQLGLVLFTGASALCSLAPSTAPRRCAAWRRARGGWWPSA</sequence>
<keyword evidence="10" id="KW-1185">Reference proteome</keyword>
<dbReference type="SUPFAM" id="SSF103473">
    <property type="entry name" value="MFS general substrate transporter"/>
    <property type="match status" value="1"/>
</dbReference>
<evidence type="ECO:0000256" key="1">
    <source>
        <dbReference type="ARBA" id="ARBA00004651"/>
    </source>
</evidence>
<dbReference type="PROSITE" id="PS50850">
    <property type="entry name" value="MFS"/>
    <property type="match status" value="1"/>
</dbReference>
<keyword evidence="5 7" id="KW-0472">Membrane</keyword>
<keyword evidence="4 7" id="KW-1133">Transmembrane helix</keyword>
<reference evidence="10" key="1">
    <citation type="journal article" date="2019" name="Int. J. Syst. Evol. Microbiol.">
        <title>The Global Catalogue of Microorganisms (GCM) 10K type strain sequencing project: providing services to taxonomists for standard genome sequencing and annotation.</title>
        <authorList>
            <consortium name="The Broad Institute Genomics Platform"/>
            <consortium name="The Broad Institute Genome Sequencing Center for Infectious Disease"/>
            <person name="Wu L."/>
            <person name="Ma J."/>
        </authorList>
    </citation>
    <scope>NUCLEOTIDE SEQUENCE [LARGE SCALE GENOMIC DNA]</scope>
    <source>
        <strain evidence="10">JCM 17138</strain>
    </source>
</reference>
<feature type="domain" description="Major facilitator superfamily (MFS) profile" evidence="8">
    <location>
        <begin position="12"/>
        <end position="118"/>
    </location>
</feature>
<evidence type="ECO:0000256" key="6">
    <source>
        <dbReference type="ARBA" id="ARBA00023251"/>
    </source>
</evidence>
<accession>A0ABP7JJB7</accession>
<dbReference type="PANTHER" id="PTHR42718">
    <property type="entry name" value="MAJOR FACILITATOR SUPERFAMILY MULTIDRUG TRANSPORTER MFSC"/>
    <property type="match status" value="1"/>
</dbReference>
<evidence type="ECO:0000256" key="5">
    <source>
        <dbReference type="ARBA" id="ARBA00023136"/>
    </source>
</evidence>
<evidence type="ECO:0000256" key="2">
    <source>
        <dbReference type="ARBA" id="ARBA00022448"/>
    </source>
</evidence>
<evidence type="ECO:0000259" key="8">
    <source>
        <dbReference type="PROSITE" id="PS50850"/>
    </source>
</evidence>
<organism evidence="9 10">
    <name type="scientific">Streptomyces coacervatus</name>
    <dbReference type="NCBI Taxonomy" id="647381"/>
    <lineage>
        <taxon>Bacteria</taxon>
        <taxon>Bacillati</taxon>
        <taxon>Actinomycetota</taxon>
        <taxon>Actinomycetes</taxon>
        <taxon>Kitasatosporales</taxon>
        <taxon>Streptomycetaceae</taxon>
        <taxon>Streptomyces</taxon>
    </lineage>
</organism>
<protein>
    <recommendedName>
        <fullName evidence="8">Major facilitator superfamily (MFS) profile domain-containing protein</fullName>
    </recommendedName>
</protein>
<proteinExistence type="predicted"/>
<dbReference type="InterPro" id="IPR020846">
    <property type="entry name" value="MFS_dom"/>
</dbReference>
<gene>
    <name evidence="9" type="ORF">GCM10022403_092590</name>
</gene>
<keyword evidence="2" id="KW-0813">Transport</keyword>
<dbReference type="Gene3D" id="1.20.1720.10">
    <property type="entry name" value="Multidrug resistance protein D"/>
    <property type="match status" value="1"/>
</dbReference>
<comment type="caution">
    <text evidence="9">The sequence shown here is derived from an EMBL/GenBank/DDBJ whole genome shotgun (WGS) entry which is preliminary data.</text>
</comment>
<keyword evidence="6" id="KW-0046">Antibiotic resistance</keyword>
<comment type="subcellular location">
    <subcellularLocation>
        <location evidence="1">Cell membrane</location>
        <topology evidence="1">Multi-pass membrane protein</topology>
    </subcellularLocation>
</comment>
<name>A0ABP7JJB7_9ACTN</name>
<evidence type="ECO:0000256" key="3">
    <source>
        <dbReference type="ARBA" id="ARBA00022692"/>
    </source>
</evidence>
<feature type="transmembrane region" description="Helical" evidence="7">
    <location>
        <begin position="78"/>
        <end position="97"/>
    </location>
</feature>
<dbReference type="Proteomes" id="UP001501009">
    <property type="component" value="Unassembled WGS sequence"/>
</dbReference>
<evidence type="ECO:0000256" key="4">
    <source>
        <dbReference type="ARBA" id="ARBA00022989"/>
    </source>
</evidence>
<dbReference type="InterPro" id="IPR011701">
    <property type="entry name" value="MFS"/>
</dbReference>